<dbReference type="SUPFAM" id="SSF55874">
    <property type="entry name" value="ATPase domain of HSP90 chaperone/DNA topoisomerase II/histidine kinase"/>
    <property type="match status" value="1"/>
</dbReference>
<gene>
    <name evidence="3" type="ORF">GCM10010468_17670</name>
</gene>
<dbReference type="RefSeq" id="WP_344824515.1">
    <property type="nucleotide sequence ID" value="NZ_BAAAUV010000004.1"/>
</dbReference>
<dbReference type="InterPro" id="IPR036890">
    <property type="entry name" value="HATPase_C_sf"/>
</dbReference>
<keyword evidence="4" id="KW-1185">Reference proteome</keyword>
<comment type="caution">
    <text evidence="3">The sequence shown here is derived from an EMBL/GenBank/DDBJ whole genome shotgun (WGS) entry which is preliminary data.</text>
</comment>
<evidence type="ECO:0000259" key="2">
    <source>
        <dbReference type="Pfam" id="PF13581"/>
    </source>
</evidence>
<dbReference type="CDD" id="cd16936">
    <property type="entry name" value="HATPase_RsbW-like"/>
    <property type="match status" value="1"/>
</dbReference>
<protein>
    <recommendedName>
        <fullName evidence="2">Histidine kinase/HSP90-like ATPase domain-containing protein</fullName>
    </recommendedName>
</protein>
<keyword evidence="1" id="KW-0723">Serine/threonine-protein kinase</keyword>
<sequence>MTAESPRAVFRAKPWSGAVEAARLFSARVMRRWSLGQAEERVTAIIAELVANAVEHAGTDVEVRLSRNGEVRIEVADHDPAPPVMRMPDPLEEGGRGMIIVDRYSTQWGTDRAGKGKTVWAEVDVRPAPFSSAPAL</sequence>
<dbReference type="PANTHER" id="PTHR35526:SF3">
    <property type="entry name" value="ANTI-SIGMA-F FACTOR RSBW"/>
    <property type="match status" value="1"/>
</dbReference>
<dbReference type="EMBL" id="BAAAUV010000004">
    <property type="protein sequence ID" value="GAA3203539.1"/>
    <property type="molecule type" value="Genomic_DNA"/>
</dbReference>
<evidence type="ECO:0000256" key="1">
    <source>
        <dbReference type="ARBA" id="ARBA00022527"/>
    </source>
</evidence>
<evidence type="ECO:0000313" key="3">
    <source>
        <dbReference type="EMBL" id="GAA3203539.1"/>
    </source>
</evidence>
<keyword evidence="1" id="KW-0808">Transferase</keyword>
<dbReference type="InterPro" id="IPR050267">
    <property type="entry name" value="Anti-sigma-factor_SerPK"/>
</dbReference>
<proteinExistence type="predicted"/>
<reference evidence="4" key="1">
    <citation type="journal article" date="2019" name="Int. J. Syst. Evol. Microbiol.">
        <title>The Global Catalogue of Microorganisms (GCM) 10K type strain sequencing project: providing services to taxonomists for standard genome sequencing and annotation.</title>
        <authorList>
            <consortium name="The Broad Institute Genomics Platform"/>
            <consortium name="The Broad Institute Genome Sequencing Center for Infectious Disease"/>
            <person name="Wu L."/>
            <person name="Ma J."/>
        </authorList>
    </citation>
    <scope>NUCLEOTIDE SEQUENCE [LARGE SCALE GENOMIC DNA]</scope>
    <source>
        <strain evidence="4">JCM 9377</strain>
    </source>
</reference>
<dbReference type="InterPro" id="IPR003594">
    <property type="entry name" value="HATPase_dom"/>
</dbReference>
<dbReference type="Gene3D" id="3.30.565.10">
    <property type="entry name" value="Histidine kinase-like ATPase, C-terminal domain"/>
    <property type="match status" value="1"/>
</dbReference>
<feature type="domain" description="Histidine kinase/HSP90-like ATPase" evidence="2">
    <location>
        <begin position="18"/>
        <end position="121"/>
    </location>
</feature>
<accession>A0ABP6Q536</accession>
<keyword evidence="1" id="KW-0418">Kinase</keyword>
<dbReference type="Proteomes" id="UP001501237">
    <property type="component" value="Unassembled WGS sequence"/>
</dbReference>
<organism evidence="3 4">
    <name type="scientific">Actinocorallia longicatena</name>
    <dbReference type="NCBI Taxonomy" id="111803"/>
    <lineage>
        <taxon>Bacteria</taxon>
        <taxon>Bacillati</taxon>
        <taxon>Actinomycetota</taxon>
        <taxon>Actinomycetes</taxon>
        <taxon>Streptosporangiales</taxon>
        <taxon>Thermomonosporaceae</taxon>
        <taxon>Actinocorallia</taxon>
    </lineage>
</organism>
<dbReference type="PANTHER" id="PTHR35526">
    <property type="entry name" value="ANTI-SIGMA-F FACTOR RSBW-RELATED"/>
    <property type="match status" value="1"/>
</dbReference>
<evidence type="ECO:0000313" key="4">
    <source>
        <dbReference type="Proteomes" id="UP001501237"/>
    </source>
</evidence>
<dbReference type="Pfam" id="PF13581">
    <property type="entry name" value="HATPase_c_2"/>
    <property type="match status" value="1"/>
</dbReference>
<name>A0ABP6Q536_9ACTN</name>